<keyword evidence="4" id="KW-0720">Serine protease</keyword>
<dbReference type="InterPro" id="IPR034075">
    <property type="entry name" value="Glr3161-like_dom"/>
</dbReference>
<dbReference type="CDD" id="cd00146">
    <property type="entry name" value="PKD"/>
    <property type="match status" value="1"/>
</dbReference>
<dbReference type="HOGENOM" id="CLU_397769_0_0_7"/>
<evidence type="ECO:0000313" key="8">
    <source>
        <dbReference type="Proteomes" id="UP000019140"/>
    </source>
</evidence>
<dbReference type="AlphaFoldDB" id="W4MCA3"/>
<proteinExistence type="inferred from homology"/>
<dbReference type="SMART" id="SM00089">
    <property type="entry name" value="PKD"/>
    <property type="match status" value="1"/>
</dbReference>
<dbReference type="PROSITE" id="PS50093">
    <property type="entry name" value="PKD"/>
    <property type="match status" value="1"/>
</dbReference>
<sequence length="701" mass="73876">MSMRCLVMALLLGLAIHGPAIGLEVSRSAGKQPDKIASQLRQAVEPAQTHRVSAPTRHAMRWLDGEQVEVFVYHQCDGDEPLLQDPVFGISYAKVHYRMLNELAALECVRQIRPPVYAHRRVGSVTSAGDLVMRAAEMRDAFNVDGSNVRIGIISDSLNDLAFSVNTGDLPPDVIILENQAGIDEGRAMAELIHDLAPGATLMFHTGIPTSLNMITAIRALTEAGADVIVDDLGFFLEPYFEDGPVAQAVQEAIDAGVFYITAVGNDAQANYSGTFQELDPDDDDPQNNIHDFDNSDGTDGTMGVTIPPGGLLQAVLQWPNPFDGSANTADYDLHVLNADGTEDACLTPGISGTCVSDDAQLAMPLVPMETVFVQNNNSRQSVSLNLVINRFDGEVLPLRVVFGGRFSVDEHNVPDRSVFGHPCVDEALAVGAIDAADEGFDTIEPFSSRGPCEIFFAPNADLLATRPEASGFRTSQVVPLTPPEIRVKPDVVAADGTNTSVPGFMPFFGTSAAAPHAAAVAALLMDLGGGPEFTTVPQMLSLMRIAAVDEGDPGVDDTYGFGVVDAVQAADVLQGAPVATILSPAEDVAVTSGDTVNFQGDCNDLDGNRPFTLNWDFDGGANIESSTAQNPSVIFTPSGTFTVTMTCTNNAGLTSLAATIRVVVNAADSGGGCTLVPNASAHPLSALGNLLLLGLTLCIL</sequence>
<feature type="region of interest" description="Disordered" evidence="5">
    <location>
        <begin position="280"/>
        <end position="305"/>
    </location>
</feature>
<dbReference type="InterPro" id="IPR000209">
    <property type="entry name" value="Peptidase_S8/S53_dom"/>
</dbReference>
<dbReference type="EMBL" id="AZHX01000370">
    <property type="protein sequence ID" value="ETX07795.1"/>
    <property type="molecule type" value="Genomic_DNA"/>
</dbReference>
<evidence type="ECO:0000256" key="2">
    <source>
        <dbReference type="ARBA" id="ARBA00022670"/>
    </source>
</evidence>
<feature type="non-terminal residue" evidence="7">
    <location>
        <position position="701"/>
    </location>
</feature>
<evidence type="ECO:0000256" key="4">
    <source>
        <dbReference type="ARBA" id="ARBA00022825"/>
    </source>
</evidence>
<keyword evidence="3" id="KW-0378">Hydrolase</keyword>
<dbReference type="GO" id="GO:0004252">
    <property type="term" value="F:serine-type endopeptidase activity"/>
    <property type="evidence" value="ECO:0007669"/>
    <property type="project" value="InterPro"/>
</dbReference>
<accession>W4MCA3</accession>
<dbReference type="PANTHER" id="PTHR43806">
    <property type="entry name" value="PEPTIDASE S8"/>
    <property type="match status" value="1"/>
</dbReference>
<evidence type="ECO:0000256" key="1">
    <source>
        <dbReference type="ARBA" id="ARBA00011073"/>
    </source>
</evidence>
<dbReference type="Proteomes" id="UP000019140">
    <property type="component" value="Unassembled WGS sequence"/>
</dbReference>
<dbReference type="InterPro" id="IPR013783">
    <property type="entry name" value="Ig-like_fold"/>
</dbReference>
<dbReference type="CDD" id="cd05562">
    <property type="entry name" value="Peptidases_S53_like"/>
    <property type="match status" value="1"/>
</dbReference>
<comment type="similarity">
    <text evidence="1">Belongs to the peptidase S8 family.</text>
</comment>
<gene>
    <name evidence="7" type="ORF">ETSY2_09180</name>
</gene>
<dbReference type="GO" id="GO:0006508">
    <property type="term" value="P:proteolysis"/>
    <property type="evidence" value="ECO:0007669"/>
    <property type="project" value="UniProtKB-KW"/>
</dbReference>
<evidence type="ECO:0000256" key="3">
    <source>
        <dbReference type="ARBA" id="ARBA00022801"/>
    </source>
</evidence>
<feature type="domain" description="PKD" evidence="6">
    <location>
        <begin position="611"/>
        <end position="670"/>
    </location>
</feature>
<evidence type="ECO:0000256" key="5">
    <source>
        <dbReference type="SAM" id="MobiDB-lite"/>
    </source>
</evidence>
<organism evidence="7 8">
    <name type="scientific">Candidatus Entotheonella gemina</name>
    <dbReference type="NCBI Taxonomy" id="1429439"/>
    <lineage>
        <taxon>Bacteria</taxon>
        <taxon>Pseudomonadati</taxon>
        <taxon>Nitrospinota/Tectimicrobiota group</taxon>
        <taxon>Candidatus Tectimicrobiota</taxon>
        <taxon>Candidatus Entotheonellia</taxon>
        <taxon>Candidatus Entotheonellales</taxon>
        <taxon>Candidatus Entotheonellaceae</taxon>
        <taxon>Candidatus Entotheonella</taxon>
    </lineage>
</organism>
<dbReference type="InterPro" id="IPR050131">
    <property type="entry name" value="Peptidase_S8_subtilisin-like"/>
</dbReference>
<comment type="caution">
    <text evidence="7">The sequence shown here is derived from an EMBL/GenBank/DDBJ whole genome shotgun (WGS) entry which is preliminary data.</text>
</comment>
<dbReference type="Gene3D" id="2.60.40.10">
    <property type="entry name" value="Immunoglobulins"/>
    <property type="match status" value="1"/>
</dbReference>
<dbReference type="SUPFAM" id="SSF52743">
    <property type="entry name" value="Subtilisin-like"/>
    <property type="match status" value="1"/>
</dbReference>
<dbReference type="PROSITE" id="PS00138">
    <property type="entry name" value="SUBTILASE_SER"/>
    <property type="match status" value="1"/>
</dbReference>
<dbReference type="Pfam" id="PF18911">
    <property type="entry name" value="PKD_4"/>
    <property type="match status" value="1"/>
</dbReference>
<dbReference type="PANTHER" id="PTHR43806:SF11">
    <property type="entry name" value="CEREVISIN-RELATED"/>
    <property type="match status" value="1"/>
</dbReference>
<protein>
    <recommendedName>
        <fullName evidence="6">PKD domain-containing protein</fullName>
    </recommendedName>
</protein>
<dbReference type="InterPro" id="IPR022409">
    <property type="entry name" value="PKD/Chitinase_dom"/>
</dbReference>
<dbReference type="InterPro" id="IPR000601">
    <property type="entry name" value="PKD_dom"/>
</dbReference>
<reference evidence="7 8" key="1">
    <citation type="journal article" date="2014" name="Nature">
        <title>An environmental bacterial taxon with a large and distinct metabolic repertoire.</title>
        <authorList>
            <person name="Wilson M.C."/>
            <person name="Mori T."/>
            <person name="Ruckert C."/>
            <person name="Uria A.R."/>
            <person name="Helf M.J."/>
            <person name="Takada K."/>
            <person name="Gernert C."/>
            <person name="Steffens U.A."/>
            <person name="Heycke N."/>
            <person name="Schmitt S."/>
            <person name="Rinke C."/>
            <person name="Helfrich E.J."/>
            <person name="Brachmann A.O."/>
            <person name="Gurgui C."/>
            <person name="Wakimoto T."/>
            <person name="Kracht M."/>
            <person name="Crusemann M."/>
            <person name="Hentschel U."/>
            <person name="Abe I."/>
            <person name="Matsunaga S."/>
            <person name="Kalinowski J."/>
            <person name="Takeyama H."/>
            <person name="Piel J."/>
        </authorList>
    </citation>
    <scope>NUCLEOTIDE SEQUENCE [LARGE SCALE GENOMIC DNA]</scope>
    <source>
        <strain evidence="8">TSY2</strain>
    </source>
</reference>
<keyword evidence="2" id="KW-0645">Protease</keyword>
<dbReference type="InterPro" id="IPR035986">
    <property type="entry name" value="PKD_dom_sf"/>
</dbReference>
<dbReference type="SUPFAM" id="SSF49299">
    <property type="entry name" value="PKD domain"/>
    <property type="match status" value="1"/>
</dbReference>
<evidence type="ECO:0000313" key="7">
    <source>
        <dbReference type="EMBL" id="ETX07795.1"/>
    </source>
</evidence>
<dbReference type="InterPro" id="IPR023828">
    <property type="entry name" value="Peptidase_S8_Ser-AS"/>
</dbReference>
<evidence type="ECO:0000259" key="6">
    <source>
        <dbReference type="PROSITE" id="PS50093"/>
    </source>
</evidence>
<keyword evidence="8" id="KW-1185">Reference proteome</keyword>
<name>W4MCA3_9BACT</name>
<dbReference type="Gene3D" id="3.40.50.200">
    <property type="entry name" value="Peptidase S8/S53 domain"/>
    <property type="match status" value="2"/>
</dbReference>
<dbReference type="InterPro" id="IPR036852">
    <property type="entry name" value="Peptidase_S8/S53_dom_sf"/>
</dbReference>
<dbReference type="Pfam" id="PF00082">
    <property type="entry name" value="Peptidase_S8"/>
    <property type="match status" value="1"/>
</dbReference>